<keyword evidence="2 4" id="KW-0238">DNA-binding</keyword>
<dbReference type="PRINTS" id="PR00455">
    <property type="entry name" value="HTHTETR"/>
</dbReference>
<feature type="domain" description="HTH tetR-type" evidence="5">
    <location>
        <begin position="7"/>
        <end position="67"/>
    </location>
</feature>
<evidence type="ECO:0000259" key="5">
    <source>
        <dbReference type="PROSITE" id="PS50977"/>
    </source>
</evidence>
<dbReference type="PANTHER" id="PTHR30055">
    <property type="entry name" value="HTH-TYPE TRANSCRIPTIONAL REGULATOR RUTR"/>
    <property type="match status" value="1"/>
</dbReference>
<dbReference type="Pfam" id="PF00440">
    <property type="entry name" value="TetR_N"/>
    <property type="match status" value="1"/>
</dbReference>
<evidence type="ECO:0000256" key="1">
    <source>
        <dbReference type="ARBA" id="ARBA00023015"/>
    </source>
</evidence>
<dbReference type="InterPro" id="IPR023772">
    <property type="entry name" value="DNA-bd_HTH_TetR-type_CS"/>
</dbReference>
<keyword evidence="3" id="KW-0804">Transcription</keyword>
<evidence type="ECO:0000256" key="2">
    <source>
        <dbReference type="ARBA" id="ARBA00023125"/>
    </source>
</evidence>
<dbReference type="SUPFAM" id="SSF46689">
    <property type="entry name" value="Homeodomain-like"/>
    <property type="match status" value="1"/>
</dbReference>
<dbReference type="InterPro" id="IPR001647">
    <property type="entry name" value="HTH_TetR"/>
</dbReference>
<protein>
    <submittedName>
        <fullName evidence="6">TetR/AcrR family transcriptional regulator</fullName>
    </submittedName>
</protein>
<dbReference type="RefSeq" id="WP_378217485.1">
    <property type="nucleotide sequence ID" value="NZ_JBHRTK010000001.1"/>
</dbReference>
<dbReference type="EMBL" id="JBHRTK010000001">
    <property type="protein sequence ID" value="MFC3204735.1"/>
    <property type="molecule type" value="Genomic_DNA"/>
</dbReference>
<evidence type="ECO:0000256" key="3">
    <source>
        <dbReference type="ARBA" id="ARBA00023163"/>
    </source>
</evidence>
<dbReference type="PANTHER" id="PTHR30055:SF234">
    <property type="entry name" value="HTH-TYPE TRANSCRIPTIONAL REGULATOR BETI"/>
    <property type="match status" value="1"/>
</dbReference>
<dbReference type="InterPro" id="IPR050109">
    <property type="entry name" value="HTH-type_TetR-like_transc_reg"/>
</dbReference>
<evidence type="ECO:0000256" key="4">
    <source>
        <dbReference type="PROSITE-ProRule" id="PRU00335"/>
    </source>
</evidence>
<evidence type="ECO:0000313" key="6">
    <source>
        <dbReference type="EMBL" id="MFC3204735.1"/>
    </source>
</evidence>
<dbReference type="Proteomes" id="UP001595583">
    <property type="component" value="Unassembled WGS sequence"/>
</dbReference>
<feature type="DNA-binding region" description="H-T-H motif" evidence="4">
    <location>
        <begin position="30"/>
        <end position="49"/>
    </location>
</feature>
<keyword evidence="7" id="KW-1185">Reference proteome</keyword>
<keyword evidence="1" id="KW-0805">Transcription regulation</keyword>
<dbReference type="PROSITE" id="PS01081">
    <property type="entry name" value="HTH_TETR_1"/>
    <property type="match status" value="1"/>
</dbReference>
<organism evidence="6 7">
    <name type="scientific">Aquamicrobium soli</name>
    <dbReference type="NCBI Taxonomy" id="1811518"/>
    <lineage>
        <taxon>Bacteria</taxon>
        <taxon>Pseudomonadati</taxon>
        <taxon>Pseudomonadota</taxon>
        <taxon>Alphaproteobacteria</taxon>
        <taxon>Hyphomicrobiales</taxon>
        <taxon>Phyllobacteriaceae</taxon>
        <taxon>Aquamicrobium</taxon>
    </lineage>
</organism>
<proteinExistence type="predicted"/>
<gene>
    <name evidence="6" type="ORF">ACFOHJ_00740</name>
</gene>
<sequence length="200" mass="21993">MRERQRLARRQAILFAAGDLFASGSFDATSLEDVAASAGLSVPTIYTFFKSKQELLLGLLEEDRILLEPKLAAIVGQLPGDAVEAFFAIGRAIIADGYDVTRKNVWREILAASLRFGSEERNQFRELQSVSAKYIGLAVDGLQQRGLLSQDLDRDSAVRVVHGLIRRVFQLYVVNDSVSVEDMMGMLLTDLKSVTAGLGQ</sequence>
<dbReference type="Gene3D" id="1.10.357.10">
    <property type="entry name" value="Tetracycline Repressor, domain 2"/>
    <property type="match status" value="1"/>
</dbReference>
<reference evidence="7" key="1">
    <citation type="journal article" date="2019" name="Int. J. Syst. Evol. Microbiol.">
        <title>The Global Catalogue of Microorganisms (GCM) 10K type strain sequencing project: providing services to taxonomists for standard genome sequencing and annotation.</title>
        <authorList>
            <consortium name="The Broad Institute Genomics Platform"/>
            <consortium name="The Broad Institute Genome Sequencing Center for Infectious Disease"/>
            <person name="Wu L."/>
            <person name="Ma J."/>
        </authorList>
    </citation>
    <scope>NUCLEOTIDE SEQUENCE [LARGE SCALE GENOMIC DNA]</scope>
    <source>
        <strain evidence="7">KCTC 52165</strain>
    </source>
</reference>
<name>A0ABV7K2T9_9HYPH</name>
<dbReference type="PROSITE" id="PS50977">
    <property type="entry name" value="HTH_TETR_2"/>
    <property type="match status" value="1"/>
</dbReference>
<evidence type="ECO:0000313" key="7">
    <source>
        <dbReference type="Proteomes" id="UP001595583"/>
    </source>
</evidence>
<comment type="caution">
    <text evidence="6">The sequence shown here is derived from an EMBL/GenBank/DDBJ whole genome shotgun (WGS) entry which is preliminary data.</text>
</comment>
<dbReference type="InterPro" id="IPR009057">
    <property type="entry name" value="Homeodomain-like_sf"/>
</dbReference>
<accession>A0ABV7K2T9</accession>